<dbReference type="RefSeq" id="WP_253763058.1">
    <property type="nucleotide sequence ID" value="NZ_JAMZDZ010000001.1"/>
</dbReference>
<evidence type="ECO:0008006" key="4">
    <source>
        <dbReference type="Google" id="ProtNLM"/>
    </source>
</evidence>
<accession>A0ABV8LZE3</accession>
<keyword evidence="3" id="KW-1185">Reference proteome</keyword>
<dbReference type="Proteomes" id="UP001595816">
    <property type="component" value="Unassembled WGS sequence"/>
</dbReference>
<organism evidence="2 3">
    <name type="scientific">Hamadaea flava</name>
    <dbReference type="NCBI Taxonomy" id="1742688"/>
    <lineage>
        <taxon>Bacteria</taxon>
        <taxon>Bacillati</taxon>
        <taxon>Actinomycetota</taxon>
        <taxon>Actinomycetes</taxon>
        <taxon>Micromonosporales</taxon>
        <taxon>Micromonosporaceae</taxon>
        <taxon>Hamadaea</taxon>
    </lineage>
</organism>
<evidence type="ECO:0000313" key="3">
    <source>
        <dbReference type="Proteomes" id="UP001595816"/>
    </source>
</evidence>
<feature type="chain" id="PRO_5047145867" description="Ig-like domain-containing protein" evidence="1">
    <location>
        <begin position="29"/>
        <end position="179"/>
    </location>
</feature>
<sequence length="179" mass="17916">MKRLLRTAVATLLAGTAAVFFLAAPASAGVLDVTCTPPSSNLNQYDPPLTLTPQSVTVSTTALYGPCVSASHPSITSGTRTASVATTSSCADLLGPGSITYTITWNTGQTTTISSTFTRVVAGAVYTVAATGVVTSGLFAGDTVVTNFTGPATDITLCTLGLGSVSSISTLGTLEITSL</sequence>
<dbReference type="EMBL" id="JBHSAY010000020">
    <property type="protein sequence ID" value="MFC4135179.1"/>
    <property type="molecule type" value="Genomic_DNA"/>
</dbReference>
<comment type="caution">
    <text evidence="2">The sequence shown here is derived from an EMBL/GenBank/DDBJ whole genome shotgun (WGS) entry which is preliminary data.</text>
</comment>
<evidence type="ECO:0000313" key="2">
    <source>
        <dbReference type="EMBL" id="MFC4135179.1"/>
    </source>
</evidence>
<reference evidence="3" key="1">
    <citation type="journal article" date="2019" name="Int. J. Syst. Evol. Microbiol.">
        <title>The Global Catalogue of Microorganisms (GCM) 10K type strain sequencing project: providing services to taxonomists for standard genome sequencing and annotation.</title>
        <authorList>
            <consortium name="The Broad Institute Genomics Platform"/>
            <consortium name="The Broad Institute Genome Sequencing Center for Infectious Disease"/>
            <person name="Wu L."/>
            <person name="Ma J."/>
        </authorList>
    </citation>
    <scope>NUCLEOTIDE SEQUENCE [LARGE SCALE GENOMIC DNA]</scope>
    <source>
        <strain evidence="3">CGMCC 4.7289</strain>
    </source>
</reference>
<evidence type="ECO:0000256" key="1">
    <source>
        <dbReference type="SAM" id="SignalP"/>
    </source>
</evidence>
<proteinExistence type="predicted"/>
<name>A0ABV8LZE3_9ACTN</name>
<keyword evidence="1" id="KW-0732">Signal</keyword>
<feature type="signal peptide" evidence="1">
    <location>
        <begin position="1"/>
        <end position="28"/>
    </location>
</feature>
<protein>
    <recommendedName>
        <fullName evidence="4">Ig-like domain-containing protein</fullName>
    </recommendedName>
</protein>
<gene>
    <name evidence="2" type="ORF">ACFOZ4_31595</name>
</gene>